<feature type="transmembrane region" description="Helical" evidence="1">
    <location>
        <begin position="82"/>
        <end position="108"/>
    </location>
</feature>
<dbReference type="OrthoDB" id="231679at2"/>
<dbReference type="RefSeq" id="WP_146401271.1">
    <property type="nucleotide sequence ID" value="NZ_SJPJ01000001.1"/>
</dbReference>
<feature type="transmembrane region" description="Helical" evidence="1">
    <location>
        <begin position="7"/>
        <end position="27"/>
    </location>
</feature>
<evidence type="ECO:0008006" key="4">
    <source>
        <dbReference type="Google" id="ProtNLM"/>
    </source>
</evidence>
<dbReference type="Proteomes" id="UP000315010">
    <property type="component" value="Unassembled WGS sequence"/>
</dbReference>
<feature type="transmembrane region" description="Helical" evidence="1">
    <location>
        <begin position="567"/>
        <end position="587"/>
    </location>
</feature>
<feature type="transmembrane region" description="Helical" evidence="1">
    <location>
        <begin position="148"/>
        <end position="168"/>
    </location>
</feature>
<feature type="transmembrane region" description="Helical" evidence="1">
    <location>
        <begin position="394"/>
        <end position="416"/>
    </location>
</feature>
<keyword evidence="1" id="KW-0472">Membrane</keyword>
<protein>
    <recommendedName>
        <fullName evidence="4">Bacterial membrane protein YfhO</fullName>
    </recommendedName>
</protein>
<keyword evidence="1" id="KW-0812">Transmembrane</keyword>
<name>A0A5C5Z9H7_9BACT</name>
<keyword evidence="1" id="KW-1133">Transmembrane helix</keyword>
<feature type="transmembrane region" description="Helical" evidence="1">
    <location>
        <begin position="482"/>
        <end position="504"/>
    </location>
</feature>
<reference evidence="2 3" key="1">
    <citation type="submission" date="2019-02" db="EMBL/GenBank/DDBJ databases">
        <title>Deep-cultivation of Planctomycetes and their phenomic and genomic characterization uncovers novel biology.</title>
        <authorList>
            <person name="Wiegand S."/>
            <person name="Jogler M."/>
            <person name="Boedeker C."/>
            <person name="Pinto D."/>
            <person name="Vollmers J."/>
            <person name="Rivas-Marin E."/>
            <person name="Kohn T."/>
            <person name="Peeters S.H."/>
            <person name="Heuer A."/>
            <person name="Rast P."/>
            <person name="Oberbeckmann S."/>
            <person name="Bunk B."/>
            <person name="Jeske O."/>
            <person name="Meyerdierks A."/>
            <person name="Storesund J.E."/>
            <person name="Kallscheuer N."/>
            <person name="Luecker S."/>
            <person name="Lage O.M."/>
            <person name="Pohl T."/>
            <person name="Merkel B.J."/>
            <person name="Hornburger P."/>
            <person name="Mueller R.-W."/>
            <person name="Bruemmer F."/>
            <person name="Labrenz M."/>
            <person name="Spormann A.M."/>
            <person name="Op Den Camp H."/>
            <person name="Overmann J."/>
            <person name="Amann R."/>
            <person name="Jetten M.S.M."/>
            <person name="Mascher T."/>
            <person name="Medema M.H."/>
            <person name="Devos D.P."/>
            <person name="Kaster A.-K."/>
            <person name="Ovreas L."/>
            <person name="Rohde M."/>
            <person name="Galperin M.Y."/>
            <person name="Jogler C."/>
        </authorList>
    </citation>
    <scope>NUCLEOTIDE SEQUENCE [LARGE SCALE GENOMIC DNA]</scope>
    <source>
        <strain evidence="2 3">CA13</strain>
    </source>
</reference>
<evidence type="ECO:0000313" key="3">
    <source>
        <dbReference type="Proteomes" id="UP000315010"/>
    </source>
</evidence>
<comment type="caution">
    <text evidence="2">The sequence shown here is derived from an EMBL/GenBank/DDBJ whole genome shotgun (WGS) entry which is preliminary data.</text>
</comment>
<evidence type="ECO:0000313" key="2">
    <source>
        <dbReference type="EMBL" id="TWT83850.1"/>
    </source>
</evidence>
<feature type="transmembrane region" description="Helical" evidence="1">
    <location>
        <begin position="533"/>
        <end position="555"/>
    </location>
</feature>
<evidence type="ECO:0000256" key="1">
    <source>
        <dbReference type="SAM" id="Phobius"/>
    </source>
</evidence>
<dbReference type="EMBL" id="SJPJ01000001">
    <property type="protein sequence ID" value="TWT83850.1"/>
    <property type="molecule type" value="Genomic_DNA"/>
</dbReference>
<feature type="transmembrane region" description="Helical" evidence="1">
    <location>
        <begin position="362"/>
        <end position="382"/>
    </location>
</feature>
<keyword evidence="3" id="KW-1185">Reference proteome</keyword>
<organism evidence="2 3">
    <name type="scientific">Novipirellula herctigrandis</name>
    <dbReference type="NCBI Taxonomy" id="2527986"/>
    <lineage>
        <taxon>Bacteria</taxon>
        <taxon>Pseudomonadati</taxon>
        <taxon>Planctomycetota</taxon>
        <taxon>Planctomycetia</taxon>
        <taxon>Pirellulales</taxon>
        <taxon>Pirellulaceae</taxon>
        <taxon>Novipirellula</taxon>
    </lineage>
</organism>
<sequence>MNWRDRLSVLVLPAIIVLLFATALMGIDRLAFRDVSHFYTPLYNYVAERTSRDWFPMWNPLDQTGIPLVGETTTAVFYPIRYLLFALPIASDVAMSLYVVVHFIIAAFSARYAARRACIAFCTSKVGDVDSAKRNTTLIESQPQRAKVSAVVATIGGMTYALSGSVLFLYSNPPFLVGAAWLPIVLSTWIDGNSKEGRKARLLDRILVSGTAMAMMILGGDPQTALHAVIVGMAVAMVRGVAGWKKDAGETKLSSPPATETRQRRFRDSLVSIILGCLLAVTLSLPQIAASVSWSGQSDRVMQDDSHDWLAPPPRDSKRARAFQFSVAPWHAIELVTPNASGSMLPNNHRFSLLIPGEGRTWTPTVYMSALVVIALICQLASQTFWRPRPKLDVWIVIAITAWFVAMGHFGLVWIIQNASGKLQGVDSAVGGLYWWLYQFLPGYDSLRYPAKWLPIVACSLSIVMAKWLDQVEPESWVTIRRVIVLLVTTAAALFVSATVAAIFPDSFGLDETSTPADRFWGPLNIQSALVEIQYSLVHTIVVLIGLGGIFFAWSKGKLSRPAATRLLIVIVALDLSISTLECGLIAKVHREQELQILTTMKTLHHAPKDASFAMRTRSGNGWPDHWKTSESDQRLIETEASMRAAWFGRWHLLHRQAVLNNMTSIQSESMARFWDATREVTASMTPSERSRFWDSIRAWLAITSVVQVSDESELITVDKVDYAIVKVRHYVRASQALKSIGLVQRQDGLQQDDDFEHLLRSIASGTSRPTVAQATVEIIERGPDSETLLASCDEPCMLVRNVYQDGHWKAQLTSTDDGQVTVAAVKPVEFLKQGVEIPAGDWKIEFDYAPWWLKPSMLVCLGAWLSCLKIVVSKR</sequence>
<feature type="transmembrane region" description="Helical" evidence="1">
    <location>
        <begin position="270"/>
        <end position="290"/>
    </location>
</feature>
<feature type="transmembrane region" description="Helical" evidence="1">
    <location>
        <begin position="225"/>
        <end position="242"/>
    </location>
</feature>
<accession>A0A5C5Z9H7</accession>
<feature type="transmembrane region" description="Helical" evidence="1">
    <location>
        <begin position="453"/>
        <end position="470"/>
    </location>
</feature>
<dbReference type="AlphaFoldDB" id="A0A5C5Z9H7"/>
<proteinExistence type="predicted"/>
<gene>
    <name evidence="2" type="ORF">CA13_53230</name>
</gene>